<dbReference type="EC" id="2.7.4.2" evidence="2"/>
<keyword evidence="6" id="KW-0067">ATP-binding</keyword>
<dbReference type="InterPro" id="IPR020568">
    <property type="entry name" value="Ribosomal_Su5_D2-typ_SF"/>
</dbReference>
<dbReference type="InterPro" id="IPR035102">
    <property type="entry name" value="Phosphomevalonate_kinase"/>
</dbReference>
<dbReference type="SUPFAM" id="SSF54211">
    <property type="entry name" value="Ribosomal protein S5 domain 2-like"/>
    <property type="match status" value="1"/>
</dbReference>
<proteinExistence type="predicted"/>
<evidence type="ECO:0000256" key="6">
    <source>
        <dbReference type="ARBA" id="ARBA00022840"/>
    </source>
</evidence>
<dbReference type="Gene3D" id="3.30.230.10">
    <property type="match status" value="2"/>
</dbReference>
<evidence type="ECO:0000256" key="2">
    <source>
        <dbReference type="ARBA" id="ARBA00012958"/>
    </source>
</evidence>
<keyword evidence="4" id="KW-0547">Nucleotide-binding</keyword>
<evidence type="ECO:0000256" key="5">
    <source>
        <dbReference type="ARBA" id="ARBA00022777"/>
    </source>
</evidence>
<dbReference type="HOGENOM" id="CLU_581237_0_0_11"/>
<evidence type="ECO:0000256" key="4">
    <source>
        <dbReference type="ARBA" id="ARBA00022741"/>
    </source>
</evidence>
<dbReference type="AlphaFoldDB" id="E6JYH8"/>
<dbReference type="GO" id="GO:0019287">
    <property type="term" value="P:isopentenyl diphosphate biosynthetic process, mevalonate pathway"/>
    <property type="evidence" value="ECO:0007669"/>
    <property type="project" value="UniProtKB-UniPathway"/>
</dbReference>
<dbReference type="eggNOG" id="COG1577">
    <property type="taxonomic scope" value="Bacteria"/>
</dbReference>
<feature type="domain" description="GHMP kinase C-terminal" evidence="8">
    <location>
        <begin position="407"/>
        <end position="466"/>
    </location>
</feature>
<dbReference type="InterPro" id="IPR013750">
    <property type="entry name" value="GHMP_kinase_C_dom"/>
</dbReference>
<reference evidence="9 10" key="1">
    <citation type="submission" date="2010-12" db="EMBL/GenBank/DDBJ databases">
        <authorList>
            <person name="Muzny D."/>
            <person name="Qin X."/>
            <person name="Buhay C."/>
            <person name="Dugan-Rocha S."/>
            <person name="Ding Y."/>
            <person name="Chen G."/>
            <person name="Hawes A."/>
            <person name="Holder M."/>
            <person name="Jhangiani S."/>
            <person name="Johnson A."/>
            <person name="Khan Z."/>
            <person name="Li Z."/>
            <person name="Liu W."/>
            <person name="Liu X."/>
            <person name="Perez L."/>
            <person name="Shen H."/>
            <person name="Wang Q."/>
            <person name="Watt J."/>
            <person name="Xi L."/>
            <person name="Xin Y."/>
            <person name="Zhou J."/>
            <person name="Deng J."/>
            <person name="Jiang H."/>
            <person name="Liu Y."/>
            <person name="Qu J."/>
            <person name="Song X.-Z."/>
            <person name="Zhang L."/>
            <person name="Villasana D."/>
            <person name="Johnson A."/>
            <person name="Liu J."/>
            <person name="Liyanage D."/>
            <person name="Lorensuhewa L."/>
            <person name="Robinson T."/>
            <person name="Song A."/>
            <person name="Song B.-B."/>
            <person name="Dinh H."/>
            <person name="Thornton R."/>
            <person name="Coyle M."/>
            <person name="Francisco L."/>
            <person name="Jackson L."/>
            <person name="Javaid M."/>
            <person name="Korchina V."/>
            <person name="Kovar C."/>
            <person name="Mata R."/>
            <person name="Mathew T."/>
            <person name="Ngo R."/>
            <person name="Nguyen L."/>
            <person name="Nguyen N."/>
            <person name="Okwuonu G."/>
            <person name="Ongeri F."/>
            <person name="Pham C."/>
            <person name="Simmons D."/>
            <person name="Wilczek-Boney K."/>
            <person name="Hale W."/>
            <person name="Jakkamsetti A."/>
            <person name="Pham P."/>
            <person name="Ruth R."/>
            <person name="San Lucas F."/>
            <person name="Warren J."/>
            <person name="Zhang J."/>
            <person name="Zhao Z."/>
            <person name="Zhou C."/>
            <person name="Zhu D."/>
            <person name="Lee S."/>
            <person name="Bess C."/>
            <person name="Blankenburg K."/>
            <person name="Forbes L."/>
            <person name="Fu Q."/>
            <person name="Gubbala S."/>
            <person name="Hirani K."/>
            <person name="Jayaseelan J.C."/>
            <person name="Lara F."/>
            <person name="Munidasa M."/>
            <person name="Palculict T."/>
            <person name="Patil S."/>
            <person name="Pu L.-L."/>
            <person name="Saada N."/>
            <person name="Tang L."/>
            <person name="Weissenberger G."/>
            <person name="Zhu Y."/>
            <person name="Hemphill L."/>
            <person name="Shang Y."/>
            <person name="Youmans B."/>
            <person name="Ayvaz T."/>
            <person name="Ross M."/>
            <person name="Santibanez J."/>
            <person name="Aqrawi P."/>
            <person name="Gross S."/>
            <person name="Joshi V."/>
            <person name="Fowler G."/>
            <person name="Nazareth L."/>
            <person name="Reid J."/>
            <person name="Worley K."/>
            <person name="Petrosino J."/>
            <person name="Highlander S."/>
            <person name="Gibbs R."/>
        </authorList>
    </citation>
    <scope>NUCLEOTIDE SEQUENCE [LARGE SCALE GENOMIC DNA]</scope>
    <source>
        <strain evidence="9 10">DSM 10105</strain>
    </source>
</reference>
<keyword evidence="10" id="KW-1185">Reference proteome</keyword>
<dbReference type="PANTHER" id="PTHR31814">
    <property type="match status" value="1"/>
</dbReference>
<keyword evidence="5 9" id="KW-0418">Kinase</keyword>
<evidence type="ECO:0000313" key="10">
    <source>
        <dbReference type="Proteomes" id="UP000004946"/>
    </source>
</evidence>
<dbReference type="InterPro" id="IPR036554">
    <property type="entry name" value="GHMP_kinase_C_sf"/>
</dbReference>
<evidence type="ECO:0000256" key="7">
    <source>
        <dbReference type="SAM" id="MobiDB-lite"/>
    </source>
</evidence>
<dbReference type="InterPro" id="IPR014721">
    <property type="entry name" value="Ribsml_uS5_D2-typ_fold_subgr"/>
</dbReference>
<feature type="region of interest" description="Disordered" evidence="7">
    <location>
        <begin position="349"/>
        <end position="374"/>
    </location>
</feature>
<comment type="caution">
    <text evidence="9">The sequence shown here is derived from an EMBL/GenBank/DDBJ whole genome shotgun (WGS) entry which is preliminary data.</text>
</comment>
<evidence type="ECO:0000259" key="8">
    <source>
        <dbReference type="Pfam" id="PF08544"/>
    </source>
</evidence>
<dbReference type="SUPFAM" id="SSF55060">
    <property type="entry name" value="GHMP Kinase, C-terminal domain"/>
    <property type="match status" value="2"/>
</dbReference>
<feature type="region of interest" description="Disordered" evidence="7">
    <location>
        <begin position="41"/>
        <end position="72"/>
    </location>
</feature>
<dbReference type="GO" id="GO:0005524">
    <property type="term" value="F:ATP binding"/>
    <property type="evidence" value="ECO:0007669"/>
    <property type="project" value="UniProtKB-KW"/>
</dbReference>
<dbReference type="EMBL" id="AEON01000001">
    <property type="protein sequence ID" value="EFT83037.1"/>
    <property type="molecule type" value="Genomic_DNA"/>
</dbReference>
<evidence type="ECO:0000313" key="9">
    <source>
        <dbReference type="EMBL" id="EFT83037.1"/>
    </source>
</evidence>
<protein>
    <recommendedName>
        <fullName evidence="2">phosphomevalonate kinase</fullName>
        <ecNumber evidence="2">2.7.4.2</ecNumber>
    </recommendedName>
</protein>
<evidence type="ECO:0000256" key="3">
    <source>
        <dbReference type="ARBA" id="ARBA00022679"/>
    </source>
</evidence>
<dbReference type="UniPathway" id="UPA00057">
    <property type="reaction ID" value="UER00099"/>
</dbReference>
<accession>E6JYH8</accession>
<keyword evidence="3 9" id="KW-0808">Transferase</keyword>
<dbReference type="Pfam" id="PF08544">
    <property type="entry name" value="GHMP_kinases_C"/>
    <property type="match status" value="1"/>
</dbReference>
<dbReference type="GO" id="GO:0004631">
    <property type="term" value="F:phosphomevalonate kinase activity"/>
    <property type="evidence" value="ECO:0007669"/>
    <property type="project" value="UniProtKB-EC"/>
</dbReference>
<dbReference type="PRINTS" id="PR00959">
    <property type="entry name" value="MEVGALKINASE"/>
</dbReference>
<comment type="pathway">
    <text evidence="1">Isoprenoid biosynthesis; isopentenyl diphosphate biosynthesis via mevalonate pathway; isopentenyl diphosphate from (R)-mevalonate: step 2/3.</text>
</comment>
<dbReference type="Gene3D" id="3.30.70.890">
    <property type="entry name" value="GHMP kinase, C-terminal domain"/>
    <property type="match status" value="2"/>
</dbReference>
<feature type="compositionally biased region" description="Basic and acidic residues" evidence="7">
    <location>
        <begin position="352"/>
        <end position="366"/>
    </location>
</feature>
<organism evidence="9 10">
    <name type="scientific">Parascardovia denticolens DSM 10105 = JCM 12538</name>
    <dbReference type="NCBI Taxonomy" id="864564"/>
    <lineage>
        <taxon>Bacteria</taxon>
        <taxon>Bacillati</taxon>
        <taxon>Actinomycetota</taxon>
        <taxon>Actinomycetes</taxon>
        <taxon>Bifidobacteriales</taxon>
        <taxon>Bifidobacteriaceae</taxon>
        <taxon>Parascardovia</taxon>
    </lineage>
</organism>
<name>E6JYH8_PARDN</name>
<evidence type="ECO:0000256" key="1">
    <source>
        <dbReference type="ARBA" id="ARBA00005017"/>
    </source>
</evidence>
<feature type="compositionally biased region" description="Acidic residues" evidence="7">
    <location>
        <begin position="51"/>
        <end position="61"/>
    </location>
</feature>
<dbReference type="PANTHER" id="PTHR31814:SF2">
    <property type="entry name" value="PHOSPHOMEVALONATE KINASE"/>
    <property type="match status" value="1"/>
</dbReference>
<sequence>MTPDRVTVHVPGKLYLLGEYAVVEGYPAIVAPVSRYLTATASEDGPRGPEEDGPCESDGNESPESGMGSPRAMTLASSLFPDQQSRIDLAEYEDRHQGPAALSPQAVRDSLARRKTGKAPLATVEAAARICLAFLVSQGIDLRPGTVFVDSDLDDCVSGRKYGFGSSGASIVAVISVLLEFCGWPSKEKTPQPSSENPGDASREVIVYKLAMATLLALKDNGSGGDIAVCSFGRPLCYSRPSRGWLQKNRALPIADLVALPWPKLVIKPFDLAPELDFFIGWTGSPASSSHLVQAVRVFKESHPRDFRSYCKETEKIVESFMRSQQEVESFRLKHPGFVCGGDLLKNPVPAGREKVDHTDDARQAGEDDQDCPAFSSQSSYAALLLAQIRDIDDARIQMAHLSAWLATMVPAADRIETDALTDLIESANELSLAAKVSGAGGGDCGIAVGLQVTEETRARLRQKWLEKGVTPLNCSFVKSAHIMGTQVF</sequence>
<gene>
    <name evidence="9" type="ORF">HMPREF0620_0042</name>
</gene>
<dbReference type="Proteomes" id="UP000004946">
    <property type="component" value="Chromosome"/>
</dbReference>